<dbReference type="Proteomes" id="UP001589776">
    <property type="component" value="Unassembled WGS sequence"/>
</dbReference>
<dbReference type="Pfam" id="PF14169">
    <property type="entry name" value="YdjO"/>
    <property type="match status" value="1"/>
</dbReference>
<proteinExistence type="predicted"/>
<name>A0ABV6DFL4_9BACL</name>
<dbReference type="RefSeq" id="WP_377468423.1">
    <property type="nucleotide sequence ID" value="NZ_JBHLWN010000016.1"/>
</dbReference>
<evidence type="ECO:0000313" key="2">
    <source>
        <dbReference type="Proteomes" id="UP001589776"/>
    </source>
</evidence>
<reference evidence="1 2" key="1">
    <citation type="submission" date="2024-09" db="EMBL/GenBank/DDBJ databases">
        <authorList>
            <person name="Sun Q."/>
            <person name="Mori K."/>
        </authorList>
    </citation>
    <scope>NUCLEOTIDE SEQUENCE [LARGE SCALE GENOMIC DNA]</scope>
    <source>
        <strain evidence="1 2">CCM 7759</strain>
    </source>
</reference>
<protein>
    <submittedName>
        <fullName evidence="1">Cold-shock protein</fullName>
    </submittedName>
</protein>
<evidence type="ECO:0000313" key="1">
    <source>
        <dbReference type="EMBL" id="MFC0211440.1"/>
    </source>
</evidence>
<accession>A0ABV6DFL4</accession>
<comment type="caution">
    <text evidence="1">The sequence shown here is derived from an EMBL/GenBank/DDBJ whole genome shotgun (WGS) entry which is preliminary data.</text>
</comment>
<keyword evidence="2" id="KW-1185">Reference proteome</keyword>
<sequence length="85" mass="9796">MYYSFRNKYLEDLPEEDTVVWRCTKEGCKGWMRDNFAFESKPVCCLCSSPMVSEKKLLPQLFNSNDDLKAVKKGIQIKPAKVTPA</sequence>
<dbReference type="InterPro" id="IPR025916">
    <property type="entry name" value="YdjO"/>
</dbReference>
<dbReference type="EMBL" id="JBHLWN010000016">
    <property type="protein sequence ID" value="MFC0211440.1"/>
    <property type="molecule type" value="Genomic_DNA"/>
</dbReference>
<gene>
    <name evidence="1" type="ORF">ACFFK0_03075</name>
</gene>
<organism evidence="1 2">
    <name type="scientific">Paenibacillus chartarius</name>
    <dbReference type="NCBI Taxonomy" id="747481"/>
    <lineage>
        <taxon>Bacteria</taxon>
        <taxon>Bacillati</taxon>
        <taxon>Bacillota</taxon>
        <taxon>Bacilli</taxon>
        <taxon>Bacillales</taxon>
        <taxon>Paenibacillaceae</taxon>
        <taxon>Paenibacillus</taxon>
    </lineage>
</organism>